<proteinExistence type="predicted"/>
<accession>A0A2M4DFN2</accession>
<reference evidence="1" key="1">
    <citation type="submission" date="2018-01" db="EMBL/GenBank/DDBJ databases">
        <title>An insight into the sialome of Amazonian anophelines.</title>
        <authorList>
            <person name="Ribeiro J.M."/>
            <person name="Scarpassa V."/>
            <person name="Calvo E."/>
        </authorList>
    </citation>
    <scope>NUCLEOTIDE SEQUENCE</scope>
</reference>
<dbReference type="EMBL" id="GGFL01012138">
    <property type="protein sequence ID" value="MBW76316.1"/>
    <property type="molecule type" value="Transcribed_RNA"/>
</dbReference>
<protein>
    <submittedName>
        <fullName evidence="1">Putative secreted protein</fullName>
    </submittedName>
</protein>
<evidence type="ECO:0000313" key="1">
    <source>
        <dbReference type="EMBL" id="MBW76316.1"/>
    </source>
</evidence>
<sequence>MAIVSVCPLAQAVVSAVSPVITSNRFTCTSPISRKSSIISVLPWPAAAIRACWAACSRLTSVAPLPPSVRGNQSHATRYLTTFSRPATAACTSAHRCDVSVCPRQLPAATSCRTTSQ</sequence>
<name>A0A2M4DFN2_ANODA</name>
<organism evidence="1">
    <name type="scientific">Anopheles darlingi</name>
    <name type="common">Mosquito</name>
    <dbReference type="NCBI Taxonomy" id="43151"/>
    <lineage>
        <taxon>Eukaryota</taxon>
        <taxon>Metazoa</taxon>
        <taxon>Ecdysozoa</taxon>
        <taxon>Arthropoda</taxon>
        <taxon>Hexapoda</taxon>
        <taxon>Insecta</taxon>
        <taxon>Pterygota</taxon>
        <taxon>Neoptera</taxon>
        <taxon>Endopterygota</taxon>
        <taxon>Diptera</taxon>
        <taxon>Nematocera</taxon>
        <taxon>Culicoidea</taxon>
        <taxon>Culicidae</taxon>
        <taxon>Anophelinae</taxon>
        <taxon>Anopheles</taxon>
    </lineage>
</organism>
<dbReference type="AlphaFoldDB" id="A0A2M4DFN2"/>